<keyword evidence="1" id="KW-0812">Transmembrane</keyword>
<dbReference type="Proteomes" id="UP000586827">
    <property type="component" value="Unassembled WGS sequence"/>
</dbReference>
<keyword evidence="3" id="KW-1185">Reference proteome</keyword>
<dbReference type="RefSeq" id="WP_067526602.1">
    <property type="nucleotide sequence ID" value="NZ_JABELX010000004.1"/>
</dbReference>
<keyword evidence="1" id="KW-1133">Transmembrane helix</keyword>
<dbReference type="AlphaFoldDB" id="A0A849C413"/>
<keyword evidence="1" id="KW-0472">Membrane</keyword>
<evidence type="ECO:0000313" key="2">
    <source>
        <dbReference type="EMBL" id="NNH70507.1"/>
    </source>
</evidence>
<accession>A0A849C413</accession>
<comment type="caution">
    <text evidence="2">The sequence shown here is derived from an EMBL/GenBank/DDBJ whole genome shotgun (WGS) entry which is preliminary data.</text>
</comment>
<gene>
    <name evidence="2" type="ORF">HLB23_11640</name>
</gene>
<sequence>MARIPAVPTALLAAGGLTGGFALAQATKKRQLGGVVFAAGTAAAFPRWRETVGTGGAAALTGLSIGAMGASHPLAKKIGSWPSVAVVSGVVALAAWAAVDRRA</sequence>
<feature type="transmembrane region" description="Helical" evidence="1">
    <location>
        <begin position="78"/>
        <end position="99"/>
    </location>
</feature>
<protein>
    <submittedName>
        <fullName evidence="2">Uncharacterized protein</fullName>
    </submittedName>
</protein>
<reference evidence="2 3" key="1">
    <citation type="submission" date="2020-05" db="EMBL/GenBank/DDBJ databases">
        <title>MicrobeNet Type strains.</title>
        <authorList>
            <person name="Nicholson A.C."/>
        </authorList>
    </citation>
    <scope>NUCLEOTIDE SEQUENCE [LARGE SCALE GENOMIC DNA]</scope>
    <source>
        <strain evidence="2 3">JCM 3224</strain>
    </source>
</reference>
<evidence type="ECO:0000256" key="1">
    <source>
        <dbReference type="SAM" id="Phobius"/>
    </source>
</evidence>
<evidence type="ECO:0000313" key="3">
    <source>
        <dbReference type="Proteomes" id="UP000586827"/>
    </source>
</evidence>
<name>A0A849C413_9NOCA</name>
<proteinExistence type="predicted"/>
<dbReference type="EMBL" id="JABELX010000004">
    <property type="protein sequence ID" value="NNH70507.1"/>
    <property type="molecule type" value="Genomic_DNA"/>
</dbReference>
<organism evidence="2 3">
    <name type="scientific">Nocardia uniformis</name>
    <dbReference type="NCBI Taxonomy" id="53432"/>
    <lineage>
        <taxon>Bacteria</taxon>
        <taxon>Bacillati</taxon>
        <taxon>Actinomycetota</taxon>
        <taxon>Actinomycetes</taxon>
        <taxon>Mycobacteriales</taxon>
        <taxon>Nocardiaceae</taxon>
        <taxon>Nocardia</taxon>
    </lineage>
</organism>